<feature type="transmembrane region" description="Helical" evidence="5">
    <location>
        <begin position="209"/>
        <end position="228"/>
    </location>
</feature>
<accession>Q1IQ33</accession>
<dbReference type="InterPro" id="IPR050925">
    <property type="entry name" value="Rhomboid_protease_S54"/>
</dbReference>
<dbReference type="InterPro" id="IPR035952">
    <property type="entry name" value="Rhomboid-like_sf"/>
</dbReference>
<name>Q1IQ33_KORVE</name>
<feature type="domain" description="Peptidase S54 rhomboid" evidence="6">
    <location>
        <begin position="147"/>
        <end position="291"/>
    </location>
</feature>
<gene>
    <name evidence="7" type="ordered locus">Acid345_2016</name>
</gene>
<dbReference type="AlphaFoldDB" id="Q1IQ33"/>
<dbReference type="RefSeq" id="WP_011522818.1">
    <property type="nucleotide sequence ID" value="NC_008009.1"/>
</dbReference>
<evidence type="ECO:0000256" key="5">
    <source>
        <dbReference type="SAM" id="Phobius"/>
    </source>
</evidence>
<dbReference type="STRING" id="204669.Acid345_2016"/>
<sequence>MLLPIGREKKIVKRLPIVTVILILTNILAFCLTIRDIDDDTGNRNLNTVRNHLLVMKARFPDVVLDTEAQQMVDDFRKTRPEAWQMVADPNREPMDTWEAVLVDEENPKIEKLQEQVNLLCIEFRDLQNRDNSVLWMYAFHSYHPKYRSYISHQFLHGGFFHLLGNMWMLWLCGVVLEEVWGPYVVLGFYLCAGVFAAAAHGAMNPNSLIPMLGASGSVAGLMGGMLVRYPKLKVKMLFWLFFYWRTFFAPVYILAPLWFVAELFWGGLGERGIAHWAHVGGFAFGAVVALAFDFGRVEKITNPEEPVPVVWKPDTEFLHAAQLLEKRETNTALAILRNYVKKNSNVIDAWELLQQAQIQKNDANEQRQETLPVLIRLYLGVGNDERALLHLREFRRLGGTILPASTWLELARSYERVEQWEIAAREFENLGISYYATDRTSLTALLSAARIYLTKLDRPADANRLYQAAGNSPIPHLEMDAVIKHGISQSAAANTAKSNGVAF</sequence>
<evidence type="ECO:0000256" key="2">
    <source>
        <dbReference type="ARBA" id="ARBA00022692"/>
    </source>
</evidence>
<dbReference type="GO" id="GO:0016020">
    <property type="term" value="C:membrane"/>
    <property type="evidence" value="ECO:0007669"/>
    <property type="project" value="UniProtKB-SubCell"/>
</dbReference>
<dbReference type="EnsemblBacteria" id="ABF41017">
    <property type="protein sequence ID" value="ABF41017"/>
    <property type="gene ID" value="Acid345_2016"/>
</dbReference>
<dbReference type="InterPro" id="IPR022764">
    <property type="entry name" value="Peptidase_S54_rhomboid_dom"/>
</dbReference>
<dbReference type="Pfam" id="PF01694">
    <property type="entry name" value="Rhomboid"/>
    <property type="match status" value="1"/>
</dbReference>
<dbReference type="Gene3D" id="1.20.1540.10">
    <property type="entry name" value="Rhomboid-like"/>
    <property type="match status" value="1"/>
</dbReference>
<dbReference type="SUPFAM" id="SSF144091">
    <property type="entry name" value="Rhomboid-like"/>
    <property type="match status" value="1"/>
</dbReference>
<keyword evidence="8" id="KW-1185">Reference proteome</keyword>
<feature type="transmembrane region" description="Helical" evidence="5">
    <location>
        <begin position="155"/>
        <end position="177"/>
    </location>
</feature>
<evidence type="ECO:0000256" key="3">
    <source>
        <dbReference type="ARBA" id="ARBA00022989"/>
    </source>
</evidence>
<feature type="transmembrane region" description="Helical" evidence="5">
    <location>
        <begin position="15"/>
        <end position="35"/>
    </location>
</feature>
<proteinExistence type="predicted"/>
<keyword evidence="4 5" id="KW-0472">Membrane</keyword>
<keyword evidence="2 5" id="KW-0812">Transmembrane</keyword>
<dbReference type="KEGG" id="aba:Acid345_2016"/>
<protein>
    <submittedName>
        <fullName evidence="7">Rhomboid-like protein</fullName>
    </submittedName>
</protein>
<dbReference type="PANTHER" id="PTHR43731:SF26">
    <property type="entry name" value="RHOMBOID-LIKE PROTEIN 10, CHLOROPLASTIC"/>
    <property type="match status" value="1"/>
</dbReference>
<feature type="transmembrane region" description="Helical" evidence="5">
    <location>
        <begin position="184"/>
        <end position="203"/>
    </location>
</feature>
<evidence type="ECO:0000256" key="1">
    <source>
        <dbReference type="ARBA" id="ARBA00004141"/>
    </source>
</evidence>
<dbReference type="HOGENOM" id="CLU_540558_0_0_0"/>
<evidence type="ECO:0000313" key="8">
    <source>
        <dbReference type="Proteomes" id="UP000002432"/>
    </source>
</evidence>
<comment type="subcellular location">
    <subcellularLocation>
        <location evidence="1">Membrane</location>
        <topology evidence="1">Multi-pass membrane protein</topology>
    </subcellularLocation>
</comment>
<dbReference type="GO" id="GO:0004252">
    <property type="term" value="F:serine-type endopeptidase activity"/>
    <property type="evidence" value="ECO:0007669"/>
    <property type="project" value="InterPro"/>
</dbReference>
<evidence type="ECO:0000256" key="4">
    <source>
        <dbReference type="ARBA" id="ARBA00023136"/>
    </source>
</evidence>
<dbReference type="MEROPS" id="S54.027"/>
<dbReference type="Proteomes" id="UP000002432">
    <property type="component" value="Chromosome"/>
</dbReference>
<dbReference type="PANTHER" id="PTHR43731">
    <property type="entry name" value="RHOMBOID PROTEASE"/>
    <property type="match status" value="1"/>
</dbReference>
<dbReference type="Gene3D" id="1.25.40.10">
    <property type="entry name" value="Tetratricopeptide repeat domain"/>
    <property type="match status" value="1"/>
</dbReference>
<dbReference type="eggNOG" id="COG0705">
    <property type="taxonomic scope" value="Bacteria"/>
</dbReference>
<feature type="transmembrane region" description="Helical" evidence="5">
    <location>
        <begin position="274"/>
        <end position="293"/>
    </location>
</feature>
<evidence type="ECO:0000313" key="7">
    <source>
        <dbReference type="EMBL" id="ABF41017.1"/>
    </source>
</evidence>
<evidence type="ECO:0000259" key="6">
    <source>
        <dbReference type="Pfam" id="PF01694"/>
    </source>
</evidence>
<reference evidence="7 8" key="1">
    <citation type="journal article" date="2009" name="Appl. Environ. Microbiol.">
        <title>Three genomes from the phylum Acidobacteria provide insight into the lifestyles of these microorganisms in soils.</title>
        <authorList>
            <person name="Ward N.L."/>
            <person name="Challacombe J.F."/>
            <person name="Janssen P.H."/>
            <person name="Henrissat B."/>
            <person name="Coutinho P.M."/>
            <person name="Wu M."/>
            <person name="Xie G."/>
            <person name="Haft D.H."/>
            <person name="Sait M."/>
            <person name="Badger J."/>
            <person name="Barabote R.D."/>
            <person name="Bradley B."/>
            <person name="Brettin T.S."/>
            <person name="Brinkac L.M."/>
            <person name="Bruce D."/>
            <person name="Creasy T."/>
            <person name="Daugherty S.C."/>
            <person name="Davidsen T.M."/>
            <person name="DeBoy R.T."/>
            <person name="Detter J.C."/>
            <person name="Dodson R.J."/>
            <person name="Durkin A.S."/>
            <person name="Ganapathy A."/>
            <person name="Gwinn-Giglio M."/>
            <person name="Han C.S."/>
            <person name="Khouri H."/>
            <person name="Kiss H."/>
            <person name="Kothari S.P."/>
            <person name="Madupu R."/>
            <person name="Nelson K.E."/>
            <person name="Nelson W.C."/>
            <person name="Paulsen I."/>
            <person name="Penn K."/>
            <person name="Ren Q."/>
            <person name="Rosovitz M.J."/>
            <person name="Selengut J.D."/>
            <person name="Shrivastava S."/>
            <person name="Sullivan S.A."/>
            <person name="Tapia R."/>
            <person name="Thompson L.S."/>
            <person name="Watkins K.L."/>
            <person name="Yang Q."/>
            <person name="Yu C."/>
            <person name="Zafar N."/>
            <person name="Zhou L."/>
            <person name="Kuske C.R."/>
        </authorList>
    </citation>
    <scope>NUCLEOTIDE SEQUENCE [LARGE SCALE GENOMIC DNA]</scope>
    <source>
        <strain evidence="7 8">Ellin345</strain>
    </source>
</reference>
<dbReference type="InterPro" id="IPR011990">
    <property type="entry name" value="TPR-like_helical_dom_sf"/>
</dbReference>
<feature type="transmembrane region" description="Helical" evidence="5">
    <location>
        <begin position="240"/>
        <end position="262"/>
    </location>
</feature>
<keyword evidence="3 5" id="KW-1133">Transmembrane helix</keyword>
<dbReference type="OrthoDB" id="9813074at2"/>
<dbReference type="EMBL" id="CP000360">
    <property type="protein sequence ID" value="ABF41017.1"/>
    <property type="molecule type" value="Genomic_DNA"/>
</dbReference>
<organism evidence="7 8">
    <name type="scientific">Koribacter versatilis (strain Ellin345)</name>
    <dbReference type="NCBI Taxonomy" id="204669"/>
    <lineage>
        <taxon>Bacteria</taxon>
        <taxon>Pseudomonadati</taxon>
        <taxon>Acidobacteriota</taxon>
        <taxon>Terriglobia</taxon>
        <taxon>Terriglobales</taxon>
        <taxon>Candidatus Korobacteraceae</taxon>
        <taxon>Candidatus Korobacter</taxon>
    </lineage>
</organism>